<feature type="domain" description="MATH" evidence="5">
    <location>
        <begin position="22"/>
        <end position="265"/>
    </location>
</feature>
<comment type="similarity">
    <text evidence="2">Belongs to the Tdpoz family.</text>
</comment>
<dbReference type="InterPro" id="IPR045005">
    <property type="entry name" value="BPM1-6"/>
</dbReference>
<feature type="compositionally biased region" description="Low complexity" evidence="3">
    <location>
        <begin position="98"/>
        <end position="118"/>
    </location>
</feature>
<gene>
    <name evidence="6" type="ORF">URODEC1_LOCUS70346</name>
</gene>
<feature type="compositionally biased region" description="Basic and acidic residues" evidence="3">
    <location>
        <begin position="139"/>
        <end position="150"/>
    </location>
</feature>
<dbReference type="Pfam" id="PF24570">
    <property type="entry name" value="BACK_BPM_SPOP"/>
    <property type="match status" value="1"/>
</dbReference>
<dbReference type="PANTHER" id="PTHR26379:SF474">
    <property type="entry name" value="OS08G0228200 PROTEIN"/>
    <property type="match status" value="1"/>
</dbReference>
<dbReference type="Gene3D" id="1.25.40.420">
    <property type="match status" value="1"/>
</dbReference>
<evidence type="ECO:0000313" key="7">
    <source>
        <dbReference type="Proteomes" id="UP001497457"/>
    </source>
</evidence>
<comment type="pathway">
    <text evidence="1">Protein modification; protein ubiquitination.</text>
</comment>
<dbReference type="Proteomes" id="UP001497457">
    <property type="component" value="Chromosome 28b"/>
</dbReference>
<dbReference type="PROSITE" id="PS50097">
    <property type="entry name" value="BTB"/>
    <property type="match status" value="1"/>
</dbReference>
<dbReference type="Gene3D" id="2.60.210.10">
    <property type="entry name" value="Apoptosis, Tumor Necrosis Factor Receptor Associated Protein 2, Chain A"/>
    <property type="match status" value="2"/>
</dbReference>
<dbReference type="PANTHER" id="PTHR26379">
    <property type="entry name" value="BTB/POZ AND MATH DOMAIN-CONTAINING PROTEIN 1"/>
    <property type="match status" value="1"/>
</dbReference>
<keyword evidence="7" id="KW-1185">Reference proteome</keyword>
<feature type="compositionally biased region" description="Basic residues" evidence="3">
    <location>
        <begin position="119"/>
        <end position="138"/>
    </location>
</feature>
<organism evidence="6 7">
    <name type="scientific">Urochloa decumbens</name>
    <dbReference type="NCBI Taxonomy" id="240449"/>
    <lineage>
        <taxon>Eukaryota</taxon>
        <taxon>Viridiplantae</taxon>
        <taxon>Streptophyta</taxon>
        <taxon>Embryophyta</taxon>
        <taxon>Tracheophyta</taxon>
        <taxon>Spermatophyta</taxon>
        <taxon>Magnoliopsida</taxon>
        <taxon>Liliopsida</taxon>
        <taxon>Poales</taxon>
        <taxon>Poaceae</taxon>
        <taxon>PACMAD clade</taxon>
        <taxon>Panicoideae</taxon>
        <taxon>Panicodae</taxon>
        <taxon>Paniceae</taxon>
        <taxon>Melinidinae</taxon>
        <taxon>Urochloa</taxon>
    </lineage>
</organism>
<feature type="domain" description="BTB" evidence="4">
    <location>
        <begin position="303"/>
        <end position="370"/>
    </location>
</feature>
<evidence type="ECO:0000259" key="5">
    <source>
        <dbReference type="PROSITE" id="PS50144"/>
    </source>
</evidence>
<dbReference type="SUPFAM" id="SSF54695">
    <property type="entry name" value="POZ domain"/>
    <property type="match status" value="1"/>
</dbReference>
<evidence type="ECO:0000259" key="4">
    <source>
        <dbReference type="PROSITE" id="PS50097"/>
    </source>
</evidence>
<dbReference type="InterPro" id="IPR002083">
    <property type="entry name" value="MATH/TRAF_dom"/>
</dbReference>
<sequence>MAAARQGQITTTASRWSPETARGRHVFEVTGYSLLKGLGAGKFIRSATFAVGGYDWCIRFYPTGRTGRCYSALVRREQAAANEGRAARQPPPPPLPHPSLTTPASSPAAGAALPVSGGSRRRIRRRRLDHRHPNRSGAHRHDAHDEQVKRVDESLPRHLFAGMRCGARALCIIFGQDGDDQEYKDYVSVYLELMTTNTEATAIYNLRLVNWVSSDVSSLVEYGATRKVFSTVNSAFGKHKFLKRSVLEASSVFLRDDCLAIECNMAVIMETTTPESEMICDIQVPPSDLLEDLGKLLESEEVADVAFKVDGEVFRAHKFLLALRSPVFRAELYGPMSDKNTRSITVEDMQPAVFKMLLHYIYKDTLPAIDDNHGAGAEVKEAIKHLLVAADRYGIERMKFLCERFLCKTLDAEGVANILALADRHHCNKLKEACIQFINSSNKIDNVISSQGYKHLRSACPAVFVDMWEKSAKSRKIQ</sequence>
<evidence type="ECO:0000256" key="2">
    <source>
        <dbReference type="ARBA" id="ARBA00010846"/>
    </source>
</evidence>
<dbReference type="EMBL" id="OZ075138">
    <property type="protein sequence ID" value="CAL5011202.1"/>
    <property type="molecule type" value="Genomic_DNA"/>
</dbReference>
<evidence type="ECO:0000256" key="1">
    <source>
        <dbReference type="ARBA" id="ARBA00004906"/>
    </source>
</evidence>
<dbReference type="CDD" id="cd00121">
    <property type="entry name" value="MATH"/>
    <property type="match status" value="2"/>
</dbReference>
<evidence type="ECO:0000256" key="3">
    <source>
        <dbReference type="SAM" id="MobiDB-lite"/>
    </source>
</evidence>
<dbReference type="AlphaFoldDB" id="A0ABC9C152"/>
<proteinExistence type="inferred from homology"/>
<dbReference type="CDD" id="cd18280">
    <property type="entry name" value="BTB_POZ_BPM_plant"/>
    <property type="match status" value="1"/>
</dbReference>
<dbReference type="InterPro" id="IPR011333">
    <property type="entry name" value="SKP1/BTB/POZ_sf"/>
</dbReference>
<dbReference type="SMART" id="SM00225">
    <property type="entry name" value="BTB"/>
    <property type="match status" value="1"/>
</dbReference>
<dbReference type="Pfam" id="PF22486">
    <property type="entry name" value="MATH_2"/>
    <property type="match status" value="2"/>
</dbReference>
<dbReference type="PROSITE" id="PS50144">
    <property type="entry name" value="MATH"/>
    <property type="match status" value="1"/>
</dbReference>
<dbReference type="SUPFAM" id="SSF49599">
    <property type="entry name" value="TRAF domain-like"/>
    <property type="match status" value="2"/>
</dbReference>
<dbReference type="Gene3D" id="3.30.710.10">
    <property type="entry name" value="Potassium Channel Kv1.1, Chain A"/>
    <property type="match status" value="1"/>
</dbReference>
<evidence type="ECO:0000313" key="6">
    <source>
        <dbReference type="EMBL" id="CAL5011202.1"/>
    </source>
</evidence>
<dbReference type="InterPro" id="IPR008974">
    <property type="entry name" value="TRAF-like"/>
</dbReference>
<accession>A0ABC9C152</accession>
<dbReference type="Pfam" id="PF00651">
    <property type="entry name" value="BTB"/>
    <property type="match status" value="1"/>
</dbReference>
<protein>
    <submittedName>
        <fullName evidence="6">Uncharacterized protein</fullName>
    </submittedName>
</protein>
<reference evidence="6" key="1">
    <citation type="submission" date="2024-10" db="EMBL/GenBank/DDBJ databases">
        <authorList>
            <person name="Ryan C."/>
        </authorList>
    </citation>
    <scope>NUCLEOTIDE SEQUENCE [LARGE SCALE GENOMIC DNA]</scope>
</reference>
<name>A0ABC9C152_9POAL</name>
<feature type="region of interest" description="Disordered" evidence="3">
    <location>
        <begin position="80"/>
        <end position="150"/>
    </location>
</feature>
<dbReference type="InterPro" id="IPR056423">
    <property type="entry name" value="BACK_BPM_SPOP"/>
</dbReference>
<dbReference type="InterPro" id="IPR000210">
    <property type="entry name" value="BTB/POZ_dom"/>
</dbReference>